<feature type="compositionally biased region" description="Basic and acidic residues" evidence="2">
    <location>
        <begin position="752"/>
        <end position="849"/>
    </location>
</feature>
<dbReference type="InterPro" id="IPR058191">
    <property type="entry name" value="CSPP1_C"/>
</dbReference>
<dbReference type="GeneTree" id="ENSGT00390000015084"/>
<evidence type="ECO:0000313" key="4">
    <source>
        <dbReference type="Ensembl" id="ENSOMYP00000074759.2"/>
    </source>
</evidence>
<proteinExistence type="predicted"/>
<feature type="region of interest" description="Disordered" evidence="2">
    <location>
        <begin position="1263"/>
        <end position="1288"/>
    </location>
</feature>
<dbReference type="Ensembl" id="ENSOMYT00000081390.2">
    <property type="protein sequence ID" value="ENSOMYP00000074759.2"/>
    <property type="gene ID" value="ENSOMYG00000034572.2"/>
</dbReference>
<feature type="region of interest" description="Disordered" evidence="2">
    <location>
        <begin position="280"/>
        <end position="341"/>
    </location>
</feature>
<evidence type="ECO:0000313" key="5">
    <source>
        <dbReference type="Proteomes" id="UP000694395"/>
    </source>
</evidence>
<feature type="compositionally biased region" description="Basic and acidic residues" evidence="2">
    <location>
        <begin position="441"/>
        <end position="454"/>
    </location>
</feature>
<feature type="domain" description="Centrosome and spindle pole-associated protein 1 C-terminal" evidence="3">
    <location>
        <begin position="985"/>
        <end position="1039"/>
    </location>
</feature>
<feature type="region of interest" description="Disordered" evidence="2">
    <location>
        <begin position="161"/>
        <end position="183"/>
    </location>
</feature>
<feature type="region of interest" description="Disordered" evidence="2">
    <location>
        <begin position="752"/>
        <end position="908"/>
    </location>
</feature>
<keyword evidence="1" id="KW-0175">Coiled coil</keyword>
<dbReference type="GO" id="GO:0005813">
    <property type="term" value="C:centrosome"/>
    <property type="evidence" value="ECO:0007669"/>
    <property type="project" value="InterPro"/>
</dbReference>
<dbReference type="PANTHER" id="PTHR21616">
    <property type="entry name" value="CENTROSOME SPINDLE POLE ASSOCIATED PROTEIN"/>
    <property type="match status" value="1"/>
</dbReference>
<feature type="compositionally biased region" description="Polar residues" evidence="2">
    <location>
        <begin position="561"/>
        <end position="575"/>
    </location>
</feature>
<feature type="compositionally biased region" description="Basic and acidic residues" evidence="2">
    <location>
        <begin position="1111"/>
        <end position="1127"/>
    </location>
</feature>
<evidence type="ECO:0000256" key="1">
    <source>
        <dbReference type="SAM" id="Coils"/>
    </source>
</evidence>
<protein>
    <recommendedName>
        <fullName evidence="3">Centrosome and spindle pole-associated protein 1 C-terminal domain-containing protein</fullName>
    </recommendedName>
</protein>
<dbReference type="GO" id="GO:0032467">
    <property type="term" value="P:positive regulation of cytokinesis"/>
    <property type="evidence" value="ECO:0007669"/>
    <property type="project" value="InterPro"/>
</dbReference>
<feature type="coiled-coil region" evidence="1">
    <location>
        <begin position="358"/>
        <end position="389"/>
    </location>
</feature>
<feature type="region of interest" description="Disordered" evidence="2">
    <location>
        <begin position="551"/>
        <end position="592"/>
    </location>
</feature>
<organism evidence="4 5">
    <name type="scientific">Oncorhynchus mykiss</name>
    <name type="common">Rainbow trout</name>
    <name type="synonym">Salmo gairdneri</name>
    <dbReference type="NCBI Taxonomy" id="8022"/>
    <lineage>
        <taxon>Eukaryota</taxon>
        <taxon>Metazoa</taxon>
        <taxon>Chordata</taxon>
        <taxon>Craniata</taxon>
        <taxon>Vertebrata</taxon>
        <taxon>Euteleostomi</taxon>
        <taxon>Actinopterygii</taxon>
        <taxon>Neopterygii</taxon>
        <taxon>Teleostei</taxon>
        <taxon>Protacanthopterygii</taxon>
        <taxon>Salmoniformes</taxon>
        <taxon>Salmonidae</taxon>
        <taxon>Salmoninae</taxon>
        <taxon>Oncorhynchus</taxon>
    </lineage>
</organism>
<sequence length="1288" mass="148098">MPEQFSAYQGPGHSMNKAMSISIHMNSEPVIYMEMDDELEKFIQLQKDRVAEDKASLEQDPPYLEIRTKDYKAHDPTFTNIRTFKSATEQGKEENCCLSLPLGEDYERKKQKLQQELRLDYRRYVAQKKHLNAAEPDPSLPIGERRAAKEQLASLRAPPEIPVVHCSPRPPVHPKQAPSMRDAATLTEGRRRLHRGGRCLVEGRRMEGLWPEDELLLPRERARLVRVDFDSEADLTEEELDLMMRRRPRQTRLEREERTWQRRHYKTDLRDISRLRDRGAELPDYTESSQYADRKETNGSVVPNEDYLEASQGTSSLTPKPKLQVPAGMRPSGRSRSSTKKDELEFVTGLMIGAADAAAALQGRKERYRHELQEQIAEQQRNKKREKDLELRVAVTGTTDPEEKADRIKQFGAVNSDDHARKRKDSWCPPGQAVDLPGDELNGRPSEENRERLPPEQPCVAFQSPLLDYSHTLGLNSGGTSPYSQAIHRSMDTPRMAGFLPHPPSTLADAYRSPYDEAHLYYGARNPLDPNLAYYGQIPLTGGVQPMSYLSLPPAGPHPSQMGQHSPHSHYNGSSHPEPPPQPASDAATMGSGIGVFPAEQVKPSKESVLRYKEALRQQIQERRERRRLDREETDRYEAKLEADMKNHDPWGRGGGGAPLRDSRGNLITDLHQMHKHNEEAYINPETWQKSARATMAVPREDTRPPSTHRVSGFAQAPSFARGSIFGNLPTPQQLQEQEKYKAYLKQQIEEKRRKEAEERECQRLQEEKEEKRLAEQRERIQREYEEEQDRKKRKEMEQKAKNDELIRLAEERKKEVERTKKEAEEKENSALRKQYEKERWARLQEVPREPSPPIPTLQKRHQAPQYSPRPPSMDSHRVTTVPLSERSLSGLQSPPVPARRNQLRAAEDQRGVISELSELRRQLRSEQKRLEGQLLQSEWEELDSPMSDRHRDREQPQVDVFDMARLRLQAPVRRPSSRNTEPNNLHRIHDSLQFRYRDVDSREVEGHGYCEHPSDRDGQSVDIQRQADYREELRRINNSLRRKPAADYFHLSPPQQQNHYLRNAVGDPMRGSLLESDSAFIDPMGGAFPVSPPPEQKPQLSARERRRLAKRADLHNERGSSREPVGHPENYSRQSEASLNTQHHGRERNHHRTKRLLAVSRHGLRRGGCCIKIKLRLSVPQCAGMEQFVSHLTWEICLLIIVRLMISVYGLSLPADLSGDEDMSLQVSPHTPHTQGSVDTVATEPWMRPGTSETLKRLMTGQTPCRERLASRESTVQDWEGPSTYHG</sequence>
<dbReference type="CDD" id="cd22249">
    <property type="entry name" value="UDM1_RNF168_RNF169-like"/>
    <property type="match status" value="1"/>
</dbReference>
<dbReference type="Pfam" id="PF24578">
    <property type="entry name" value="CSPP1_C"/>
    <property type="match status" value="1"/>
</dbReference>
<dbReference type="Proteomes" id="UP000694395">
    <property type="component" value="Chromosome 28"/>
</dbReference>
<evidence type="ECO:0000259" key="3">
    <source>
        <dbReference type="Pfam" id="PF24578"/>
    </source>
</evidence>
<reference evidence="4" key="3">
    <citation type="submission" date="2025-09" db="UniProtKB">
        <authorList>
            <consortium name="Ensembl"/>
        </authorList>
    </citation>
    <scope>IDENTIFICATION</scope>
</reference>
<name>A0A8C7T3X3_ONCMY</name>
<dbReference type="InterPro" id="IPR026708">
    <property type="entry name" value="CSPP1"/>
</dbReference>
<dbReference type="GO" id="GO:0005874">
    <property type="term" value="C:microtubule"/>
    <property type="evidence" value="ECO:0007669"/>
    <property type="project" value="InterPro"/>
</dbReference>
<dbReference type="PANTHER" id="PTHR21616:SF2">
    <property type="entry name" value="CENTROSOME AND SPINDLE POLE-ASSOCIATED PROTEIN 1"/>
    <property type="match status" value="1"/>
</dbReference>
<feature type="region of interest" description="Disordered" evidence="2">
    <location>
        <begin position="1084"/>
        <end position="1156"/>
    </location>
</feature>
<reference evidence="4" key="2">
    <citation type="submission" date="2025-08" db="UniProtKB">
        <authorList>
            <consortium name="Ensembl"/>
        </authorList>
    </citation>
    <scope>IDENTIFICATION</scope>
</reference>
<keyword evidence="5" id="KW-1185">Reference proteome</keyword>
<dbReference type="GO" id="GO:0000922">
    <property type="term" value="C:spindle pole"/>
    <property type="evidence" value="ECO:0007669"/>
    <property type="project" value="InterPro"/>
</dbReference>
<reference evidence="4" key="1">
    <citation type="submission" date="2020-07" db="EMBL/GenBank/DDBJ databases">
        <title>A long reads based de novo assembly of the rainbow trout Arlee double haploid line genome.</title>
        <authorList>
            <person name="Gao G."/>
            <person name="Palti Y."/>
        </authorList>
    </citation>
    <scope>NUCLEOTIDE SEQUENCE [LARGE SCALE GENOMIC DNA]</scope>
</reference>
<feature type="compositionally biased region" description="Polar residues" evidence="2">
    <location>
        <begin position="1132"/>
        <end position="1143"/>
    </location>
</feature>
<accession>A0A8C7T3X3</accession>
<evidence type="ECO:0000256" key="2">
    <source>
        <dbReference type="SAM" id="MobiDB-lite"/>
    </source>
</evidence>
<feature type="region of interest" description="Disordered" evidence="2">
    <location>
        <begin position="413"/>
        <end position="454"/>
    </location>
</feature>
<feature type="compositionally biased region" description="Basic residues" evidence="2">
    <location>
        <begin position="1144"/>
        <end position="1156"/>
    </location>
</feature>